<dbReference type="RefSeq" id="WP_087666925.1">
    <property type="nucleotide sequence ID" value="NZ_FCNW02000006.1"/>
</dbReference>
<evidence type="ECO:0000313" key="2">
    <source>
        <dbReference type="Proteomes" id="UP000054977"/>
    </source>
</evidence>
<protein>
    <recommendedName>
        <fullName evidence="3">Cysteine-rich CWC</fullName>
    </recommendedName>
</protein>
<accession>A0A158GGM1</accession>
<comment type="caution">
    <text evidence="1">The sequence shown here is derived from an EMBL/GenBank/DDBJ whole genome shotgun (WGS) entry which is preliminary data.</text>
</comment>
<keyword evidence="2" id="KW-1185">Reference proteome</keyword>
<dbReference type="STRING" id="326474.AWB65_01918"/>
<proteinExistence type="predicted"/>
<evidence type="ECO:0000313" key="1">
    <source>
        <dbReference type="EMBL" id="SAL30560.1"/>
    </source>
</evidence>
<dbReference type="Pfam" id="PF14375">
    <property type="entry name" value="Cys_rich_CWC"/>
    <property type="match status" value="1"/>
</dbReference>
<dbReference type="Proteomes" id="UP000054977">
    <property type="component" value="Unassembled WGS sequence"/>
</dbReference>
<dbReference type="AlphaFoldDB" id="A0A158GGM1"/>
<sequence length="70" mass="7336">MATEQKHEGDGSAESCSRCGATFRCGSLAGDARCWCGSMPGLPIERLKGGIGCLCPACLAKEIENMQRGE</sequence>
<organism evidence="1 2">
    <name type="scientific">Caballeronia humi</name>
    <dbReference type="NCBI Taxonomy" id="326474"/>
    <lineage>
        <taxon>Bacteria</taxon>
        <taxon>Pseudomonadati</taxon>
        <taxon>Pseudomonadota</taxon>
        <taxon>Betaproteobacteria</taxon>
        <taxon>Burkholderiales</taxon>
        <taxon>Burkholderiaceae</taxon>
        <taxon>Caballeronia</taxon>
    </lineage>
</organism>
<dbReference type="EMBL" id="FCNW02000006">
    <property type="protein sequence ID" value="SAL30560.1"/>
    <property type="molecule type" value="Genomic_DNA"/>
</dbReference>
<evidence type="ECO:0008006" key="3">
    <source>
        <dbReference type="Google" id="ProtNLM"/>
    </source>
</evidence>
<dbReference type="InterPro" id="IPR032720">
    <property type="entry name" value="Cys_rich_CWC"/>
</dbReference>
<gene>
    <name evidence="1" type="ORF">AWB65_01918</name>
</gene>
<name>A0A158GGM1_9BURK</name>
<reference evidence="1" key="1">
    <citation type="submission" date="2016-01" db="EMBL/GenBank/DDBJ databases">
        <authorList>
            <person name="Peeters C."/>
        </authorList>
    </citation>
    <scope>NUCLEOTIDE SEQUENCE [LARGE SCALE GENOMIC DNA]</scope>
    <source>
        <strain evidence="1">LMG 22934</strain>
    </source>
</reference>